<keyword evidence="3 6" id="KW-0812">Transmembrane</keyword>
<accession>A0A2C8F605</accession>
<feature type="transmembrane region" description="Helical" evidence="6">
    <location>
        <begin position="239"/>
        <end position="260"/>
    </location>
</feature>
<evidence type="ECO:0000256" key="1">
    <source>
        <dbReference type="ARBA" id="ARBA00004651"/>
    </source>
</evidence>
<feature type="transmembrane region" description="Helical" evidence="6">
    <location>
        <begin position="86"/>
        <end position="105"/>
    </location>
</feature>
<dbReference type="RefSeq" id="WP_097010543.1">
    <property type="nucleotide sequence ID" value="NZ_LT907975.1"/>
</dbReference>
<dbReference type="CDD" id="cd06574">
    <property type="entry name" value="TM_PBP1_branched-chain-AA_like"/>
    <property type="match status" value="1"/>
</dbReference>
<name>A0A2C8F605_9BACT</name>
<dbReference type="Pfam" id="PF02653">
    <property type="entry name" value="BPD_transp_2"/>
    <property type="match status" value="1"/>
</dbReference>
<evidence type="ECO:0000256" key="2">
    <source>
        <dbReference type="ARBA" id="ARBA00022475"/>
    </source>
</evidence>
<evidence type="ECO:0000313" key="7">
    <source>
        <dbReference type="EMBL" id="SOB57249.1"/>
    </source>
</evidence>
<evidence type="ECO:0000256" key="6">
    <source>
        <dbReference type="SAM" id="Phobius"/>
    </source>
</evidence>
<dbReference type="Proteomes" id="UP000219215">
    <property type="component" value="Chromosome DPRO"/>
</dbReference>
<evidence type="ECO:0000256" key="4">
    <source>
        <dbReference type="ARBA" id="ARBA00022989"/>
    </source>
</evidence>
<feature type="transmembrane region" description="Helical" evidence="6">
    <location>
        <begin position="214"/>
        <end position="232"/>
    </location>
</feature>
<dbReference type="PANTHER" id="PTHR32196:SF69">
    <property type="entry name" value="BRANCHED-CHAIN AMINO ACID TRANSPORT SYSTEM, PERMEASE PROTEIN"/>
    <property type="match status" value="1"/>
</dbReference>
<keyword evidence="4 6" id="KW-1133">Transmembrane helix</keyword>
<reference evidence="8" key="1">
    <citation type="submission" date="2017-09" db="EMBL/GenBank/DDBJ databases">
        <authorList>
            <person name="Regsiter A."/>
            <person name="William W."/>
        </authorList>
    </citation>
    <scope>NUCLEOTIDE SEQUENCE [LARGE SCALE GENOMIC DNA]</scope>
    <source>
        <strain evidence="8">500-1</strain>
    </source>
</reference>
<dbReference type="OrthoDB" id="9778389at2"/>
<protein>
    <submittedName>
        <fullName evidence="7">Inner-membrane translocator</fullName>
    </submittedName>
</protein>
<dbReference type="GO" id="GO:0022857">
    <property type="term" value="F:transmembrane transporter activity"/>
    <property type="evidence" value="ECO:0007669"/>
    <property type="project" value="InterPro"/>
</dbReference>
<proteinExistence type="predicted"/>
<dbReference type="AlphaFoldDB" id="A0A2C8F605"/>
<feature type="transmembrane region" description="Helical" evidence="6">
    <location>
        <begin position="6"/>
        <end position="27"/>
    </location>
</feature>
<evidence type="ECO:0000256" key="3">
    <source>
        <dbReference type="ARBA" id="ARBA00022692"/>
    </source>
</evidence>
<keyword evidence="8" id="KW-1185">Reference proteome</keyword>
<evidence type="ECO:0000256" key="5">
    <source>
        <dbReference type="ARBA" id="ARBA00023136"/>
    </source>
</evidence>
<comment type="subcellular location">
    <subcellularLocation>
        <location evidence="1">Cell membrane</location>
        <topology evidence="1">Multi-pass membrane protein</topology>
    </subcellularLocation>
</comment>
<gene>
    <name evidence="7" type="ORF">DPRO_0370</name>
</gene>
<dbReference type="PANTHER" id="PTHR32196">
    <property type="entry name" value="ABC TRANSPORTER PERMEASE PROTEIN YPHD-RELATED-RELATED"/>
    <property type="match status" value="1"/>
</dbReference>
<dbReference type="InterPro" id="IPR001851">
    <property type="entry name" value="ABC_transp_permease"/>
</dbReference>
<keyword evidence="2" id="KW-1003">Cell membrane</keyword>
<feature type="transmembrane region" description="Helical" evidence="6">
    <location>
        <begin position="133"/>
        <end position="154"/>
    </location>
</feature>
<sequence length="297" mass="31137">MTAYALFGALEQGFAYGLMVIGVYLTFRILDFPDLTVDGTLPLGAAVTAVTITSGYSPVLAIFIAGCAGFLAGAITGILNTKFKILHLLASILTMIALYSINLRVMGRPNMSLLGKDTVVDWFMAATGWLPHISTPALFFSICVVAVAILIWFLHTEKGLAFLATGDNVQMITSQGVNTDNVIIFGVGLSNALVAISGSLVAQNQGAADVNMGVGTIIAGLASVIIGETIFGNKTIARALIAALLGSVMYRVAIALALGLKLGDFSFTPSDLNLITALLVVTALVMPQMKKRFMAGR</sequence>
<dbReference type="EMBL" id="LT907975">
    <property type="protein sequence ID" value="SOB57249.1"/>
    <property type="molecule type" value="Genomic_DNA"/>
</dbReference>
<keyword evidence="5 6" id="KW-0472">Membrane</keyword>
<organism evidence="7 8">
    <name type="scientific">Pseudodesulfovibrio profundus</name>
    <dbReference type="NCBI Taxonomy" id="57320"/>
    <lineage>
        <taxon>Bacteria</taxon>
        <taxon>Pseudomonadati</taxon>
        <taxon>Thermodesulfobacteriota</taxon>
        <taxon>Desulfovibrionia</taxon>
        <taxon>Desulfovibrionales</taxon>
        <taxon>Desulfovibrionaceae</taxon>
    </lineage>
</organism>
<dbReference type="KEGG" id="pprf:DPRO_0370"/>
<feature type="transmembrane region" description="Helical" evidence="6">
    <location>
        <begin position="272"/>
        <end position="289"/>
    </location>
</feature>
<evidence type="ECO:0000313" key="8">
    <source>
        <dbReference type="Proteomes" id="UP000219215"/>
    </source>
</evidence>
<dbReference type="GO" id="GO:0005886">
    <property type="term" value="C:plasma membrane"/>
    <property type="evidence" value="ECO:0007669"/>
    <property type="project" value="UniProtKB-SubCell"/>
</dbReference>
<feature type="transmembrane region" description="Helical" evidence="6">
    <location>
        <begin position="182"/>
        <end position="202"/>
    </location>
</feature>